<dbReference type="EMBL" id="AZAJ01000001">
    <property type="protein sequence ID" value="ETA67530.1"/>
    <property type="molecule type" value="Genomic_DNA"/>
</dbReference>
<protein>
    <submittedName>
        <fullName evidence="1">Uncharacterized protein</fullName>
    </submittedName>
</protein>
<reference evidence="1 2" key="1">
    <citation type="submission" date="2013-08" db="EMBL/GenBank/DDBJ databases">
        <authorList>
            <consortium name="DOE Joint Genome Institute"/>
            <person name="Eisen J."/>
            <person name="Huntemann M."/>
            <person name="Han J."/>
            <person name="Chen A."/>
            <person name="Kyrpides N."/>
            <person name="Mavromatis K."/>
            <person name="Markowitz V."/>
            <person name="Palaniappan K."/>
            <person name="Ivanova N."/>
            <person name="Schaumberg A."/>
            <person name="Pati A."/>
            <person name="Liolios K."/>
            <person name="Nordberg H.P."/>
            <person name="Cantor M.N."/>
            <person name="Hua S.X."/>
            <person name="Woyke T."/>
        </authorList>
    </citation>
    <scope>NUCLEOTIDE SEQUENCE [LARGE SCALE GENOMIC DNA]</scope>
    <source>
        <strain evidence="1 2">DSM 2278</strain>
    </source>
</reference>
<evidence type="ECO:0000313" key="2">
    <source>
        <dbReference type="Proteomes" id="UP000019483"/>
    </source>
</evidence>
<keyword evidence="2" id="KW-1185">Reference proteome</keyword>
<evidence type="ECO:0000313" key="1">
    <source>
        <dbReference type="EMBL" id="ETA67530.1"/>
    </source>
</evidence>
<dbReference type="Proteomes" id="UP000019483">
    <property type="component" value="Unassembled WGS sequence"/>
</dbReference>
<dbReference type="AlphaFoldDB" id="W9DQE7"/>
<organism evidence="1 2">
    <name type="scientific">Methanolobus tindarius DSM 2278</name>
    <dbReference type="NCBI Taxonomy" id="1090322"/>
    <lineage>
        <taxon>Archaea</taxon>
        <taxon>Methanobacteriati</taxon>
        <taxon>Methanobacteriota</taxon>
        <taxon>Stenosarchaea group</taxon>
        <taxon>Methanomicrobia</taxon>
        <taxon>Methanosarcinales</taxon>
        <taxon>Methanosarcinaceae</taxon>
        <taxon>Methanolobus</taxon>
    </lineage>
</organism>
<gene>
    <name evidence="1" type="ORF">MettiDRAFT_0957</name>
</gene>
<name>W9DQE7_METTI</name>
<sequence>MAKKRLNSLEKAELISLVKDMMELSDDNELFVRSVLMDSEDIEVEKYKRKISRALSFNKRRTKLWDFKETNRILRYLAKATNDAMILADVYIHTVIEGKKIIEEFGDIEERDYLSMEGFYEDAIKWVIVAEKQGHDISHLKEELYQVRLDARHIGWGYGDELSEIWREYFGDNDIE</sequence>
<accession>W9DQE7</accession>
<proteinExistence type="predicted"/>
<comment type="caution">
    <text evidence="1">The sequence shown here is derived from an EMBL/GenBank/DDBJ whole genome shotgun (WGS) entry which is preliminary data.</text>
</comment>